<evidence type="ECO:0000313" key="5">
    <source>
        <dbReference type="Proteomes" id="UP000290288"/>
    </source>
</evidence>
<evidence type="ECO:0000256" key="2">
    <source>
        <dbReference type="SAM" id="MobiDB-lite"/>
    </source>
</evidence>
<dbReference type="EMBL" id="SDEE01000134">
    <property type="protein sequence ID" value="RXW20776.1"/>
    <property type="molecule type" value="Genomic_DNA"/>
</dbReference>
<sequence>MAGSNTYGLSADGIIEGQGYEWNDTTYRTDGYGCDRMDVEGVPYSLMSQVTATLSAVSTEGLTVDFGAQGMPVCDAYPPEIPAAQSQSTTNASTSTSQSSEHNSPDHPFHATQGPEDFEIECHHDLSSGSIPYASTQLSNSMCFRTQRRTVNHRPAPYSTVYRQEKSQGPIYNGNIHGNVQNIQISNIDVGIHQYLKNHAATGAMHDSNERFPPPLCHPGTREAVIYRILDWYGYQARPDKPIMWVYAPAGYGKTAIAGTISEKLEEKLRELNFNPLGGTFFFWRTSTERNSPARFIITLAYQLFISIPDLAPHIENAVKRNSLIVTKTLEVQLKRLIIEPFQALGNTAGMPNRLIIVDGLDECINSDRESRVDKKYAEDQEAVQIRILDLICSLVSHQLPLSFLILSRPEPWIKQHIESEPFENLVEHVDLFEVGDHLKDVETFVRAELSRLSLDEEDLVTRLMRRANGHMLYASTVIRHIDCPYNDPRTRLENILNDYKNSNPDLANSKHFSSLHELYLQILRSCPEGNRSAMIGVLEEMCAGSYFFHAGIGMHQAVSVLDHIVGRVPGAGMKAIRGLNAVIRSSTSDGNRTRAAFFIHRSFREFLCDPRSSHEFHIDEEKGLRRLLLGCLHLISSITLRSKVDEHHLRYALASWSRLWGRRMYLCRYERPETAEYRATAVEMFEKLLDIDFTACFVHSFTLDLPFQWTLHPSHNLCNDIIFNAHSGAYGFPTLVKHAISHVVTSHRAAIVHVLQRHTLIASELWPISLALGTSKSGVHTGHQHHINVYRAIILKSLVDGKIAHAQVNWAPVPAFKDLDRQQASGFNGDGTTMFRSYNLRTK</sequence>
<comment type="caution">
    <text evidence="4">The sequence shown here is derived from an EMBL/GenBank/DDBJ whole genome shotgun (WGS) entry which is preliminary data.</text>
</comment>
<dbReference type="Proteomes" id="UP000290288">
    <property type="component" value="Unassembled WGS sequence"/>
</dbReference>
<dbReference type="InterPro" id="IPR027417">
    <property type="entry name" value="P-loop_NTPase"/>
</dbReference>
<dbReference type="InterPro" id="IPR056884">
    <property type="entry name" value="NPHP3-like_N"/>
</dbReference>
<evidence type="ECO:0000256" key="1">
    <source>
        <dbReference type="ARBA" id="ARBA00022737"/>
    </source>
</evidence>
<feature type="domain" description="Nephrocystin 3-like N-terminal" evidence="3">
    <location>
        <begin position="238"/>
        <end position="409"/>
    </location>
</feature>
<accession>A0A4Q2DN81</accession>
<keyword evidence="1" id="KW-0677">Repeat</keyword>
<name>A0A4Q2DN81_9AGAR</name>
<dbReference type="Gene3D" id="3.40.50.300">
    <property type="entry name" value="P-loop containing nucleotide triphosphate hydrolases"/>
    <property type="match status" value="1"/>
</dbReference>
<proteinExistence type="predicted"/>
<dbReference type="AlphaFoldDB" id="A0A4Q2DN81"/>
<dbReference type="STRING" id="2316362.A0A4Q2DN81"/>
<feature type="region of interest" description="Disordered" evidence="2">
    <location>
        <begin position="77"/>
        <end position="114"/>
    </location>
</feature>
<dbReference type="Pfam" id="PF24883">
    <property type="entry name" value="NPHP3_N"/>
    <property type="match status" value="1"/>
</dbReference>
<evidence type="ECO:0000259" key="3">
    <source>
        <dbReference type="Pfam" id="PF24883"/>
    </source>
</evidence>
<dbReference type="OrthoDB" id="5967843at2759"/>
<reference evidence="4 5" key="1">
    <citation type="submission" date="2019-01" db="EMBL/GenBank/DDBJ databases">
        <title>Draft genome sequence of Psathyrella aberdarensis IHI B618.</title>
        <authorList>
            <person name="Buettner E."/>
            <person name="Kellner H."/>
        </authorList>
    </citation>
    <scope>NUCLEOTIDE SEQUENCE [LARGE SCALE GENOMIC DNA]</scope>
    <source>
        <strain evidence="4 5">IHI B618</strain>
    </source>
</reference>
<keyword evidence="5" id="KW-1185">Reference proteome</keyword>
<feature type="compositionally biased region" description="Low complexity" evidence="2">
    <location>
        <begin position="83"/>
        <end position="100"/>
    </location>
</feature>
<dbReference type="PANTHER" id="PTHR10039">
    <property type="entry name" value="AMELOGENIN"/>
    <property type="match status" value="1"/>
</dbReference>
<gene>
    <name evidence="4" type="ORF">EST38_g5087</name>
</gene>
<dbReference type="SUPFAM" id="SSF52540">
    <property type="entry name" value="P-loop containing nucleoside triphosphate hydrolases"/>
    <property type="match status" value="1"/>
</dbReference>
<protein>
    <recommendedName>
        <fullName evidence="3">Nephrocystin 3-like N-terminal domain-containing protein</fullName>
    </recommendedName>
</protein>
<evidence type="ECO:0000313" key="4">
    <source>
        <dbReference type="EMBL" id="RXW20776.1"/>
    </source>
</evidence>
<organism evidence="4 5">
    <name type="scientific">Candolleomyces aberdarensis</name>
    <dbReference type="NCBI Taxonomy" id="2316362"/>
    <lineage>
        <taxon>Eukaryota</taxon>
        <taxon>Fungi</taxon>
        <taxon>Dikarya</taxon>
        <taxon>Basidiomycota</taxon>
        <taxon>Agaricomycotina</taxon>
        <taxon>Agaricomycetes</taxon>
        <taxon>Agaricomycetidae</taxon>
        <taxon>Agaricales</taxon>
        <taxon>Agaricineae</taxon>
        <taxon>Psathyrellaceae</taxon>
        <taxon>Candolleomyces</taxon>
    </lineage>
</organism>